<keyword evidence="2" id="KW-0964">Secreted</keyword>
<keyword evidence="18" id="KW-1185">Reference proteome</keyword>
<dbReference type="Pfam" id="PF00053">
    <property type="entry name" value="EGF_laminin"/>
    <property type="match status" value="4"/>
</dbReference>
<dbReference type="GO" id="GO:0070831">
    <property type="term" value="P:basement membrane assembly"/>
    <property type="evidence" value="ECO:0007669"/>
    <property type="project" value="TreeGrafter"/>
</dbReference>
<evidence type="ECO:0000256" key="8">
    <source>
        <dbReference type="ARBA" id="ARBA00023054"/>
    </source>
</evidence>
<dbReference type="Pfam" id="PF24973">
    <property type="entry name" value="EGF_LMN_ATRN"/>
    <property type="match status" value="1"/>
</dbReference>
<reference evidence="16" key="1">
    <citation type="submission" date="2020-10" db="EMBL/GenBank/DDBJ databases">
        <title>Feather gene expression reveals the developmental basis of iridescence in African starlings.</title>
        <authorList>
            <person name="Rubenstein D.R."/>
        </authorList>
    </citation>
    <scope>NUCLEOTIDE SEQUENCE</scope>
    <source>
        <strain evidence="16">SS15</strain>
        <tissue evidence="16">Liver</tissue>
    </source>
</reference>
<evidence type="ECO:0000256" key="9">
    <source>
        <dbReference type="ARBA" id="ARBA00023157"/>
    </source>
</evidence>
<comment type="caution">
    <text evidence="12">Lacks conserved residue(s) required for the propagation of feature annotation.</text>
</comment>
<feature type="disulfide bond" evidence="12">
    <location>
        <begin position="471"/>
        <end position="480"/>
    </location>
</feature>
<dbReference type="GO" id="GO:0034446">
    <property type="term" value="P:substrate adhesion-dependent cell spreading"/>
    <property type="evidence" value="ECO:0007669"/>
    <property type="project" value="TreeGrafter"/>
</dbReference>
<evidence type="ECO:0000313" key="18">
    <source>
        <dbReference type="Proteomes" id="UP000618051"/>
    </source>
</evidence>
<evidence type="ECO:0000256" key="4">
    <source>
        <dbReference type="ARBA" id="ARBA00022729"/>
    </source>
</evidence>
<keyword evidence="4" id="KW-0732">Signal</keyword>
<evidence type="ECO:0000256" key="3">
    <source>
        <dbReference type="ARBA" id="ARBA00022530"/>
    </source>
</evidence>
<dbReference type="CDD" id="cd00055">
    <property type="entry name" value="EGF_Lam"/>
    <property type="match status" value="5"/>
</dbReference>
<evidence type="ECO:0000313" key="16">
    <source>
        <dbReference type="EMBL" id="KAG0133945.1"/>
    </source>
</evidence>
<keyword evidence="9 12" id="KW-1015">Disulfide bond</keyword>
<dbReference type="InterPro" id="IPR008211">
    <property type="entry name" value="Laminin_N"/>
</dbReference>
<gene>
    <name evidence="17" type="ORF">IHE44_0012551</name>
    <name evidence="16" type="ORF">IHE44_009835</name>
</gene>
<dbReference type="FunFam" id="2.60.120.260:FF:000010">
    <property type="entry name" value="Laminin subunit beta 1"/>
    <property type="match status" value="1"/>
</dbReference>
<dbReference type="PROSITE" id="PS51116">
    <property type="entry name" value="LAMININ_IVB"/>
    <property type="match status" value="1"/>
</dbReference>
<evidence type="ECO:0000259" key="13">
    <source>
        <dbReference type="PROSITE" id="PS50027"/>
    </source>
</evidence>
<dbReference type="AlphaFoldDB" id="A0A835U1H7"/>
<dbReference type="PRINTS" id="PR00011">
    <property type="entry name" value="EGFLAMININ"/>
</dbReference>
<reference evidence="17 18" key="2">
    <citation type="journal article" date="2021" name="J. Hered.">
        <title>Feather Gene Expression Elucidates the Developmental Basis of Plumage Iridescence in African Starlings.</title>
        <authorList>
            <person name="Rubenstein D.R."/>
            <person name="Corvelo A."/>
            <person name="MacManes M.D."/>
            <person name="Maia R."/>
            <person name="Narzisi G."/>
            <person name="Rousaki A."/>
            <person name="Vandenabeele P."/>
            <person name="Shawkey M.D."/>
            <person name="Solomon J."/>
        </authorList>
    </citation>
    <scope>NUCLEOTIDE SEQUENCE [LARGE SCALE GENOMIC DNA]</scope>
    <source>
        <strain evidence="17">SS15</strain>
    </source>
</reference>
<dbReference type="GO" id="GO:0007411">
    <property type="term" value="P:axon guidance"/>
    <property type="evidence" value="ECO:0007669"/>
    <property type="project" value="TreeGrafter"/>
</dbReference>
<feature type="disulfide bond" evidence="12">
    <location>
        <begin position="534"/>
        <end position="543"/>
    </location>
</feature>
<evidence type="ECO:0000256" key="10">
    <source>
        <dbReference type="ARBA" id="ARBA00023180"/>
    </source>
</evidence>
<dbReference type="PROSITE" id="PS51117">
    <property type="entry name" value="LAMININ_NTER"/>
    <property type="match status" value="1"/>
</dbReference>
<dbReference type="FunFam" id="2.10.25.10:FF:000084">
    <property type="entry name" value="Laminin subunit alpha 3"/>
    <property type="match status" value="1"/>
</dbReference>
<dbReference type="PROSITE" id="PS50027">
    <property type="entry name" value="EGF_LAM_2"/>
    <property type="match status" value="4"/>
</dbReference>
<dbReference type="GO" id="GO:0009887">
    <property type="term" value="P:animal organ morphogenesis"/>
    <property type="evidence" value="ECO:0007669"/>
    <property type="project" value="TreeGrafter"/>
</dbReference>
<comment type="caution">
    <text evidence="16">The sequence shown here is derived from an EMBL/GenBank/DDBJ whole genome shotgun (WGS) entry which is preliminary data.</text>
</comment>
<dbReference type="GO" id="GO:0043256">
    <property type="term" value="C:laminin complex"/>
    <property type="evidence" value="ECO:0007669"/>
    <property type="project" value="TreeGrafter"/>
</dbReference>
<feature type="disulfide bond" evidence="12">
    <location>
        <begin position="758"/>
        <end position="770"/>
    </location>
</feature>
<dbReference type="PANTHER" id="PTHR10574:SF279">
    <property type="entry name" value="LAMININ SUBUNIT BETA 4"/>
    <property type="match status" value="1"/>
</dbReference>
<feature type="disulfide bond" evidence="12">
    <location>
        <begin position="760"/>
        <end position="777"/>
    </location>
</feature>
<evidence type="ECO:0000256" key="12">
    <source>
        <dbReference type="PROSITE-ProRule" id="PRU00460"/>
    </source>
</evidence>
<evidence type="ECO:0000256" key="5">
    <source>
        <dbReference type="ARBA" id="ARBA00022737"/>
    </source>
</evidence>
<evidence type="ECO:0000313" key="17">
    <source>
        <dbReference type="EMBL" id="KAI1239429.1"/>
    </source>
</evidence>
<evidence type="ECO:0000256" key="1">
    <source>
        <dbReference type="ARBA" id="ARBA00004302"/>
    </source>
</evidence>
<evidence type="ECO:0000256" key="2">
    <source>
        <dbReference type="ARBA" id="ARBA00022525"/>
    </source>
</evidence>
<feature type="domain" description="Laminin EGF-like" evidence="13">
    <location>
        <begin position="282"/>
        <end position="348"/>
    </location>
</feature>
<evidence type="ECO:0000259" key="15">
    <source>
        <dbReference type="PROSITE" id="PS51117"/>
    </source>
</evidence>
<dbReference type="PANTHER" id="PTHR10574">
    <property type="entry name" value="NETRIN/LAMININ-RELATED"/>
    <property type="match status" value="1"/>
</dbReference>
<dbReference type="InterPro" id="IPR002049">
    <property type="entry name" value="LE_dom"/>
</dbReference>
<keyword evidence="8" id="KW-0175">Coiled coil</keyword>
<feature type="domain" description="Laminin EGF-like" evidence="13">
    <location>
        <begin position="758"/>
        <end position="805"/>
    </location>
</feature>
<evidence type="ECO:0000256" key="7">
    <source>
        <dbReference type="ARBA" id="ARBA00022889"/>
    </source>
</evidence>
<evidence type="ECO:0000259" key="14">
    <source>
        <dbReference type="PROSITE" id="PS51116"/>
    </source>
</evidence>
<accession>A0A835U1H7</accession>
<keyword evidence="5" id="KW-0677">Repeat</keyword>
<dbReference type="Gene3D" id="2.10.25.10">
    <property type="entry name" value="Laminin"/>
    <property type="match status" value="4"/>
</dbReference>
<dbReference type="SMART" id="SM00136">
    <property type="entry name" value="LamNT"/>
    <property type="match status" value="1"/>
</dbReference>
<protein>
    <submittedName>
        <fullName evidence="16">Laminin subunit beta-4</fullName>
    </submittedName>
</protein>
<reference evidence="17" key="3">
    <citation type="submission" date="2022-01" db="EMBL/GenBank/DDBJ databases">
        <authorList>
            <person name="Rubenstein D.R."/>
        </authorList>
    </citation>
    <scope>NUCLEOTIDE SEQUENCE</scope>
    <source>
        <strain evidence="17">SS15</strain>
        <tissue evidence="17">Liver</tissue>
    </source>
</reference>
<feature type="disulfide bond" evidence="12">
    <location>
        <begin position="779"/>
        <end position="788"/>
    </location>
</feature>
<dbReference type="GO" id="GO:0009888">
    <property type="term" value="P:tissue development"/>
    <property type="evidence" value="ECO:0007669"/>
    <property type="project" value="TreeGrafter"/>
</dbReference>
<dbReference type="Pfam" id="PF00055">
    <property type="entry name" value="Laminin_N"/>
    <property type="match status" value="2"/>
</dbReference>
<dbReference type="OrthoDB" id="5985440at2759"/>
<dbReference type="InterPro" id="IPR056863">
    <property type="entry name" value="LMN_ATRN_NET-like_EGF"/>
</dbReference>
<dbReference type="PROSITE" id="PS01248">
    <property type="entry name" value="EGF_LAM_1"/>
    <property type="match status" value="2"/>
</dbReference>
<dbReference type="Gene3D" id="2.170.300.10">
    <property type="entry name" value="Tie2 ligand-binding domain superfamily"/>
    <property type="match status" value="1"/>
</dbReference>
<dbReference type="Proteomes" id="UP000618051">
    <property type="component" value="Unassembled WGS sequence"/>
</dbReference>
<comment type="subcellular location">
    <subcellularLocation>
        <location evidence="1">Secreted</location>
        <location evidence="1">Extracellular space</location>
        <location evidence="1">Extracellular matrix</location>
        <location evidence="1">Basement membrane</location>
    </subcellularLocation>
</comment>
<keyword evidence="10" id="KW-0325">Glycoprotein</keyword>
<evidence type="ECO:0000256" key="6">
    <source>
        <dbReference type="ARBA" id="ARBA00022869"/>
    </source>
</evidence>
<keyword evidence="6" id="KW-0084">Basement membrane</keyword>
<dbReference type="GO" id="GO:0016477">
    <property type="term" value="P:cell migration"/>
    <property type="evidence" value="ECO:0007669"/>
    <property type="project" value="TreeGrafter"/>
</dbReference>
<name>A0A835U1H7_9PASS</name>
<dbReference type="Gene3D" id="2.60.120.260">
    <property type="entry name" value="Galactose-binding domain-like"/>
    <property type="match status" value="1"/>
</dbReference>
<organism evidence="16">
    <name type="scientific">Lamprotornis superbus</name>
    <dbReference type="NCBI Taxonomy" id="245042"/>
    <lineage>
        <taxon>Eukaryota</taxon>
        <taxon>Metazoa</taxon>
        <taxon>Chordata</taxon>
        <taxon>Craniata</taxon>
        <taxon>Vertebrata</taxon>
        <taxon>Euteleostomi</taxon>
        <taxon>Archelosauria</taxon>
        <taxon>Archosauria</taxon>
        <taxon>Dinosauria</taxon>
        <taxon>Saurischia</taxon>
        <taxon>Theropoda</taxon>
        <taxon>Coelurosauria</taxon>
        <taxon>Aves</taxon>
        <taxon>Neognathae</taxon>
        <taxon>Neoaves</taxon>
        <taxon>Telluraves</taxon>
        <taxon>Australaves</taxon>
        <taxon>Passeriformes</taxon>
        <taxon>Sturnidae</taxon>
        <taxon>Lamprotornis</taxon>
    </lineage>
</organism>
<dbReference type="Pfam" id="PF21199">
    <property type="entry name" value="LAMININ_IV_B"/>
    <property type="match status" value="1"/>
</dbReference>
<feature type="domain" description="Laminin EGF-like" evidence="13">
    <location>
        <begin position="504"/>
        <end position="563"/>
    </location>
</feature>
<feature type="non-terminal residue" evidence="16">
    <location>
        <position position="1"/>
    </location>
</feature>
<evidence type="ECO:0000256" key="11">
    <source>
        <dbReference type="ARBA" id="ARBA00023292"/>
    </source>
</evidence>
<sequence length="837" mass="92828">ATYPVRYSGDPEVPSGSGFTDTYSLDPAARTLGSVHSQLRHLAAWNPVLMRPQHAQHDCDAGSCHPALGDLLQGRSKQLTASSTCGMNSPQKYCIIGYLEAEEKCFLCDSRYPYNPYTQQNSHMVENVITTFEPERKKKWWQSENAISIDHTFRPAAMLVERSTDFGQTWKVFRYFAHDCAASFPNISSGPAKSVGDVVCDSRYSDIEPSTEGEVVLKALDPSFEIENPYVPYIQDLITLTNLRINFTKLHTLGDALLGRRHSDPLEKYYYAIYEIVVRGSCFCNGHASQCDSVQNLRGDVFHQSGMVHGRCICHHNTEGLSCERCKDFYNDAPWRPAEGTQDNACKRNSNMIFSFLIARNGCGIILVQAIMGWPGFWEGDFFMPHPEKQIPASIDAVLSYKRKSCFMFLFFIQRKKNNKEGEKQLMHKRSFIGLHSGFRCNCNSHSSRCHFDMAVYQASGGVSGGVCEDCQDNTTGQHCDKCKPSFYQDPHKVISDPQACLPCSCDPEGTLPGAVCESRTDAALGTVAGRCPCKDNVEGARCDKCRANYYGLSSSDPLGCRRMCSLKDGQCECLPNIVSRQCNEPAPGYFFLPLDYYIYEAEHAKPLPGSAPLVQPSTLPWCDIYFQKKGYEFMIENGKIVLIRNKKRTGAMQFGQDWDSVVVFRQPSAGRAVTWTGHGFARIPSGAGLRFVISNVPFAMDFDITVRYEPELLEDWLASVAIQPAGILSVGPHVLPEACARLIVSLSARIHNGAVACKCNPQGSLNASCSKLGGQCQCKANVVGRCCDTCSAGSYGFGFHGCYGECLAASTTTTITSIPLWIPDYVRSNIKKYFHE</sequence>
<dbReference type="EMBL" id="JADDUC020000005">
    <property type="protein sequence ID" value="KAI1239429.1"/>
    <property type="molecule type" value="Genomic_DNA"/>
</dbReference>
<feature type="domain" description="Laminin IV type B" evidence="14">
    <location>
        <begin position="592"/>
        <end position="837"/>
    </location>
</feature>
<feature type="domain" description="Laminin N-terminal" evidence="15">
    <location>
        <begin position="60"/>
        <end position="281"/>
    </location>
</feature>
<proteinExistence type="predicted"/>
<dbReference type="SUPFAM" id="SSF57196">
    <property type="entry name" value="EGF/Laminin"/>
    <property type="match status" value="4"/>
</dbReference>
<dbReference type="InterPro" id="IPR050440">
    <property type="entry name" value="Laminin/Netrin_ECM"/>
</dbReference>
<keyword evidence="7" id="KW-0130">Cell adhesion</keyword>
<feature type="domain" description="Laminin EGF-like" evidence="13">
    <location>
        <begin position="441"/>
        <end position="503"/>
    </location>
</feature>
<dbReference type="FunFam" id="2.10.25.10:FF:000280">
    <property type="entry name" value="Laminin subunit beta 4"/>
    <property type="match status" value="1"/>
</dbReference>
<dbReference type="EMBL" id="JADDUC010000005">
    <property type="protein sequence ID" value="KAG0133945.1"/>
    <property type="molecule type" value="Genomic_DNA"/>
</dbReference>
<keyword evidence="11 12" id="KW-0424">Laminin EGF-like domain</keyword>
<dbReference type="InterPro" id="IPR013015">
    <property type="entry name" value="Laminin_IV_B"/>
</dbReference>
<keyword evidence="3" id="KW-0272">Extracellular matrix</keyword>
<feature type="disulfide bond" evidence="12">
    <location>
        <begin position="314"/>
        <end position="323"/>
    </location>
</feature>
<dbReference type="SMART" id="SM00180">
    <property type="entry name" value="EGF_Lam"/>
    <property type="match status" value="5"/>
</dbReference>